<evidence type="ECO:0000313" key="2">
    <source>
        <dbReference type="EMBL" id="TKW33765.1"/>
    </source>
</evidence>
<dbReference type="Gramene" id="TKW33765">
    <property type="protein sequence ID" value="TKW33765"/>
    <property type="gene ID" value="SEVIR_2G260700v2"/>
</dbReference>
<dbReference type="SMART" id="SM00329">
    <property type="entry name" value="BPI2"/>
    <property type="match status" value="1"/>
</dbReference>
<evidence type="ECO:0000259" key="1">
    <source>
        <dbReference type="SMART" id="SM00329"/>
    </source>
</evidence>
<dbReference type="Proteomes" id="UP000298652">
    <property type="component" value="Chromosome 2"/>
</dbReference>
<dbReference type="GO" id="GO:0008289">
    <property type="term" value="F:lipid binding"/>
    <property type="evidence" value="ECO:0007669"/>
    <property type="project" value="InterPro"/>
</dbReference>
<sequence length="315" mass="35085">MEVGVSMGMKNQNGSLKLSVMECGCYMKELDITLNGGASWFYQVFIDAFSNHIRTSVENAIMKKIMEGALKLDSFLGNLPKKIDLDSVAAMNVTFVNDPIFKRSSVEFDIDGLFIPSDETAVPRGMLLGDIKFALPLGSSSKMLWISLDEDVFNSVSALYFKGGLLQRMVDKIPDQFLLNTASWRFLVPQLYRKYPDDSMLLNISATSPPSVRISVGRIDATVDLDVTVNVLDFGKIVPVACMSVTVLRILLKNLFVPYVNSYLEQGFQLPIIKGFSIRDAYILTSYSKMIVSCDVAFIEPEALFLVQTQGRFIV</sequence>
<gene>
    <name evidence="2" type="ORF">SEVIR_2G260700v2</name>
</gene>
<dbReference type="AlphaFoldDB" id="A0A4U6VX80"/>
<dbReference type="InterPro" id="IPR045897">
    <property type="entry name" value="BPI/LBP_pln"/>
</dbReference>
<evidence type="ECO:0000313" key="3">
    <source>
        <dbReference type="Proteomes" id="UP000298652"/>
    </source>
</evidence>
<proteinExistence type="predicted"/>
<dbReference type="Pfam" id="PF02886">
    <property type="entry name" value="LBP_BPI_CETP_C"/>
    <property type="match status" value="1"/>
</dbReference>
<dbReference type="InterPro" id="IPR001124">
    <property type="entry name" value="Lipid-bd_serum_glycop_C"/>
</dbReference>
<dbReference type="Gene3D" id="3.15.20.10">
    <property type="entry name" value="Bactericidal permeability-increasing protein, domain 2"/>
    <property type="match status" value="2"/>
</dbReference>
<dbReference type="InterPro" id="IPR017942">
    <property type="entry name" value="Lipid-bd_serum_glycop_N"/>
</dbReference>
<dbReference type="Gramene" id="TKW33757">
    <property type="protein sequence ID" value="TKW33757"/>
    <property type="gene ID" value="SEVIR_2G260700v2"/>
</dbReference>
<dbReference type="Pfam" id="PF01273">
    <property type="entry name" value="LBP_BPI_CETP"/>
    <property type="match status" value="1"/>
</dbReference>
<dbReference type="SUPFAM" id="SSF55394">
    <property type="entry name" value="Bactericidal permeability-increasing protein, BPI"/>
    <property type="match status" value="2"/>
</dbReference>
<dbReference type="Gene3D" id="3.15.10.10">
    <property type="entry name" value="Bactericidal permeability-increasing protein, domain 1"/>
    <property type="match status" value="1"/>
</dbReference>
<accession>A0A4U6VX80</accession>
<dbReference type="PANTHER" id="PTHR46801:SF5">
    <property type="entry name" value="OS09G0482720 PROTEIN"/>
    <property type="match status" value="1"/>
</dbReference>
<name>A0A4U6VX80_SETVI</name>
<dbReference type="PANTHER" id="PTHR46801">
    <property type="entry name" value="OS06G0309200 PROTEIN"/>
    <property type="match status" value="1"/>
</dbReference>
<organism evidence="2 3">
    <name type="scientific">Setaria viridis</name>
    <name type="common">Green bristlegrass</name>
    <name type="synonym">Setaria italica subsp. viridis</name>
    <dbReference type="NCBI Taxonomy" id="4556"/>
    <lineage>
        <taxon>Eukaryota</taxon>
        <taxon>Viridiplantae</taxon>
        <taxon>Streptophyta</taxon>
        <taxon>Embryophyta</taxon>
        <taxon>Tracheophyta</taxon>
        <taxon>Spermatophyta</taxon>
        <taxon>Magnoliopsida</taxon>
        <taxon>Liliopsida</taxon>
        <taxon>Poales</taxon>
        <taxon>Poaceae</taxon>
        <taxon>PACMAD clade</taxon>
        <taxon>Panicoideae</taxon>
        <taxon>Panicodae</taxon>
        <taxon>Paniceae</taxon>
        <taxon>Cenchrinae</taxon>
        <taxon>Setaria</taxon>
    </lineage>
</organism>
<dbReference type="InterPro" id="IPR017943">
    <property type="entry name" value="Bactericidal_perm-incr_a/b_dom"/>
</dbReference>
<reference evidence="2 3" key="1">
    <citation type="submission" date="2019-03" db="EMBL/GenBank/DDBJ databases">
        <title>WGS assembly of Setaria viridis.</title>
        <authorList>
            <person name="Huang P."/>
            <person name="Jenkins J."/>
            <person name="Grimwood J."/>
            <person name="Barry K."/>
            <person name="Healey A."/>
            <person name="Mamidi S."/>
            <person name="Sreedasyam A."/>
            <person name="Shu S."/>
            <person name="Feldman M."/>
            <person name="Wu J."/>
            <person name="Yu Y."/>
            <person name="Chen C."/>
            <person name="Johnson J."/>
            <person name="Rokhsar D."/>
            <person name="Baxter I."/>
            <person name="Schmutz J."/>
            <person name="Brutnell T."/>
            <person name="Kellogg E."/>
        </authorList>
    </citation>
    <scope>NUCLEOTIDE SEQUENCE [LARGE SCALE GENOMIC DNA]</scope>
    <source>
        <strain evidence="3">cv. A10</strain>
    </source>
</reference>
<dbReference type="EMBL" id="CM016553">
    <property type="protein sequence ID" value="TKW33757.1"/>
    <property type="molecule type" value="Genomic_DNA"/>
</dbReference>
<keyword evidence="3" id="KW-1185">Reference proteome</keyword>
<feature type="domain" description="Lipid-binding serum glycoprotein C-terminal" evidence="1">
    <location>
        <begin position="138"/>
        <end position="294"/>
    </location>
</feature>
<protein>
    <recommendedName>
        <fullName evidence="1">Lipid-binding serum glycoprotein C-terminal domain-containing protein</fullName>
    </recommendedName>
</protein>
<dbReference type="EMBL" id="CM016553">
    <property type="protein sequence ID" value="TKW33765.1"/>
    <property type="molecule type" value="Genomic_DNA"/>
</dbReference>